<dbReference type="OrthoDB" id="194468at2759"/>
<accession>A0A9P4USP5</accession>
<dbReference type="Proteomes" id="UP000799444">
    <property type="component" value="Unassembled WGS sequence"/>
</dbReference>
<organism evidence="3 4">
    <name type="scientific">Polyplosphaeria fusca</name>
    <dbReference type="NCBI Taxonomy" id="682080"/>
    <lineage>
        <taxon>Eukaryota</taxon>
        <taxon>Fungi</taxon>
        <taxon>Dikarya</taxon>
        <taxon>Ascomycota</taxon>
        <taxon>Pezizomycotina</taxon>
        <taxon>Dothideomycetes</taxon>
        <taxon>Pleosporomycetidae</taxon>
        <taxon>Pleosporales</taxon>
        <taxon>Tetraplosphaeriaceae</taxon>
        <taxon>Polyplosphaeria</taxon>
    </lineage>
</organism>
<sequence>MKPQFLFSFLVPISTACLQHLQSRSQTAQPPSLPPYNSSPLTNTAIQNVRVFNGTAMTPPQTIIISGTHISTPTNTTSINTTIDATGLFLIPGLIDSHLHLQNPSDLLTLTSYGITTALQMNCQNYTHCTTFRTHPGLTSFHTAGLSAVGPNSSHAKMLHRPANQLFYPNSSAEQFVHDAFAHGADYYKITAELNGPSREAQRELVSAVHARGRLAMTHAADVRAYEDASASGTDGLQHVPKDGVLCREVVRRVRDSGTQFVTPTLSIFNAAFGNPDILGFLGGMGKNASLENVMKNVGMLRGEGVPILAGTDAVGDLRPVANVSIEFGKTLHEELGLLVQAGLSEAEALDAATRIAARWHRLDDRGVVEPGKRADLVLLGSNPLENIGNTFDLERVWIGGREYQDVKRKR</sequence>
<dbReference type="EMBL" id="ML996368">
    <property type="protein sequence ID" value="KAF2726957.1"/>
    <property type="molecule type" value="Genomic_DNA"/>
</dbReference>
<dbReference type="Pfam" id="PF01979">
    <property type="entry name" value="Amidohydro_1"/>
    <property type="match status" value="1"/>
</dbReference>
<dbReference type="SUPFAM" id="SSF51556">
    <property type="entry name" value="Metallo-dependent hydrolases"/>
    <property type="match status" value="1"/>
</dbReference>
<dbReference type="InterPro" id="IPR051781">
    <property type="entry name" value="Metallo-dep_Hydrolase"/>
</dbReference>
<evidence type="ECO:0000259" key="2">
    <source>
        <dbReference type="Pfam" id="PF01979"/>
    </source>
</evidence>
<feature type="signal peptide" evidence="1">
    <location>
        <begin position="1"/>
        <end position="16"/>
    </location>
</feature>
<dbReference type="InterPro" id="IPR032466">
    <property type="entry name" value="Metal_Hydrolase"/>
</dbReference>
<dbReference type="PANTHER" id="PTHR43135">
    <property type="entry name" value="ALPHA-D-RIBOSE 1-METHYLPHOSPHONATE 5-TRIPHOSPHATE DIPHOSPHATASE"/>
    <property type="match status" value="1"/>
</dbReference>
<dbReference type="Gene3D" id="2.30.40.10">
    <property type="entry name" value="Urease, subunit C, domain 1"/>
    <property type="match status" value="1"/>
</dbReference>
<dbReference type="Gene3D" id="3.30.110.90">
    <property type="entry name" value="Amidohydrolase"/>
    <property type="match status" value="1"/>
</dbReference>
<keyword evidence="4" id="KW-1185">Reference proteome</keyword>
<comment type="caution">
    <text evidence="3">The sequence shown here is derived from an EMBL/GenBank/DDBJ whole genome shotgun (WGS) entry which is preliminary data.</text>
</comment>
<dbReference type="Gene3D" id="1.20.58.520">
    <property type="entry name" value="Amidohydrolase"/>
    <property type="match status" value="1"/>
</dbReference>
<keyword evidence="1" id="KW-0732">Signal</keyword>
<dbReference type="PANTHER" id="PTHR43135:SF3">
    <property type="entry name" value="ALPHA-D-RIBOSE 1-METHYLPHOSPHONATE 5-TRIPHOSPHATE DIPHOSPHATASE"/>
    <property type="match status" value="1"/>
</dbReference>
<name>A0A9P4USP5_9PLEO</name>
<gene>
    <name evidence="3" type="ORF">EJ04DRAFT_155709</name>
</gene>
<feature type="chain" id="PRO_5040305609" description="Amidohydrolase-related domain-containing protein" evidence="1">
    <location>
        <begin position="17"/>
        <end position="411"/>
    </location>
</feature>
<evidence type="ECO:0000256" key="1">
    <source>
        <dbReference type="SAM" id="SignalP"/>
    </source>
</evidence>
<proteinExistence type="predicted"/>
<dbReference type="SUPFAM" id="SSF51338">
    <property type="entry name" value="Composite domain of metallo-dependent hydrolases"/>
    <property type="match status" value="1"/>
</dbReference>
<dbReference type="GO" id="GO:0016810">
    <property type="term" value="F:hydrolase activity, acting on carbon-nitrogen (but not peptide) bonds"/>
    <property type="evidence" value="ECO:0007669"/>
    <property type="project" value="InterPro"/>
</dbReference>
<protein>
    <recommendedName>
        <fullName evidence="2">Amidohydrolase-related domain-containing protein</fullName>
    </recommendedName>
</protein>
<dbReference type="PROSITE" id="PS51257">
    <property type="entry name" value="PROKAR_LIPOPROTEIN"/>
    <property type="match status" value="1"/>
</dbReference>
<evidence type="ECO:0000313" key="3">
    <source>
        <dbReference type="EMBL" id="KAF2726957.1"/>
    </source>
</evidence>
<evidence type="ECO:0000313" key="4">
    <source>
        <dbReference type="Proteomes" id="UP000799444"/>
    </source>
</evidence>
<dbReference type="InterPro" id="IPR011059">
    <property type="entry name" value="Metal-dep_hydrolase_composite"/>
</dbReference>
<reference evidence="3" key="1">
    <citation type="journal article" date="2020" name="Stud. Mycol.">
        <title>101 Dothideomycetes genomes: a test case for predicting lifestyles and emergence of pathogens.</title>
        <authorList>
            <person name="Haridas S."/>
            <person name="Albert R."/>
            <person name="Binder M."/>
            <person name="Bloem J."/>
            <person name="Labutti K."/>
            <person name="Salamov A."/>
            <person name="Andreopoulos B."/>
            <person name="Baker S."/>
            <person name="Barry K."/>
            <person name="Bills G."/>
            <person name="Bluhm B."/>
            <person name="Cannon C."/>
            <person name="Castanera R."/>
            <person name="Culley D."/>
            <person name="Daum C."/>
            <person name="Ezra D."/>
            <person name="Gonzalez J."/>
            <person name="Henrissat B."/>
            <person name="Kuo A."/>
            <person name="Liang C."/>
            <person name="Lipzen A."/>
            <person name="Lutzoni F."/>
            <person name="Magnuson J."/>
            <person name="Mondo S."/>
            <person name="Nolan M."/>
            <person name="Ohm R."/>
            <person name="Pangilinan J."/>
            <person name="Park H.-J."/>
            <person name="Ramirez L."/>
            <person name="Alfaro M."/>
            <person name="Sun H."/>
            <person name="Tritt A."/>
            <person name="Yoshinaga Y."/>
            <person name="Zwiers L.-H."/>
            <person name="Turgeon B."/>
            <person name="Goodwin S."/>
            <person name="Spatafora J."/>
            <person name="Crous P."/>
            <person name="Grigoriev I."/>
        </authorList>
    </citation>
    <scope>NUCLEOTIDE SEQUENCE</scope>
    <source>
        <strain evidence="3">CBS 125425</strain>
    </source>
</reference>
<dbReference type="AlphaFoldDB" id="A0A9P4USP5"/>
<dbReference type="InterPro" id="IPR006680">
    <property type="entry name" value="Amidohydro-rel"/>
</dbReference>
<feature type="domain" description="Amidohydrolase-related" evidence="2">
    <location>
        <begin position="89"/>
        <end position="402"/>
    </location>
</feature>
<dbReference type="Gene3D" id="3.40.50.10910">
    <property type="entry name" value="Amidohydrolase"/>
    <property type="match status" value="1"/>
</dbReference>